<dbReference type="AlphaFoldDB" id="A0A9P7SZF4"/>
<sequence>MSRLASPAIGCHLNLVEVQVGDQVETYNATTFDQPLEFNLQGQRSLASEPGILLLVISTGSKQMLSLRLNDLLNYPSATEETIAIDKQAQRLCVRLPNLNHTLRVWFRNSRDFLLSVCILRKTGFTIEEGPSSPLAKTFKLNRPTKLAGPPSLSTITPLAALPKQARDCPAPCGPLDEDASTPCGNIFDEVLDRLNQAGKHPDAISKKGPNIPAEPEGSTGALLLNSCHASGAKRKRTTDQIRIDSSQRDPNSHENSENQATSEVLNSHFHGATTDPPPLRRHHGYFTRSVSLAAGRLSTNVNNEEQVQSVRRRNVGKRSTRNACMRSLQDEAQSIFGTNQITDFRNLMPRRRSLPFLEAKHHSQRKMGKKADERSGSPRTAMYASNKTEMQQGLSAEPLCSNSDILMLLMDVSTLDELETRSSHLYKQYEQDISDGHHNKKRGGFYLDSLENLRTNFWLEKLQKVSGSDREAWTRS</sequence>
<name>A0A9P7SZF4_9HYPO</name>
<gene>
    <name evidence="2" type="ORF">E4U43_001126</name>
</gene>
<feature type="region of interest" description="Disordered" evidence="1">
    <location>
        <begin position="200"/>
        <end position="262"/>
    </location>
</feature>
<accession>A0A9P7SZF4</accession>
<comment type="caution">
    <text evidence="2">The sequence shown here is derived from an EMBL/GenBank/DDBJ whole genome shotgun (WGS) entry which is preliminary data.</text>
</comment>
<dbReference type="EMBL" id="SRPW01001353">
    <property type="protein sequence ID" value="KAG6002389.1"/>
    <property type="molecule type" value="Genomic_DNA"/>
</dbReference>
<organism evidence="2 3">
    <name type="scientific">Claviceps pusilla</name>
    <dbReference type="NCBI Taxonomy" id="123648"/>
    <lineage>
        <taxon>Eukaryota</taxon>
        <taxon>Fungi</taxon>
        <taxon>Dikarya</taxon>
        <taxon>Ascomycota</taxon>
        <taxon>Pezizomycotina</taxon>
        <taxon>Sordariomycetes</taxon>
        <taxon>Hypocreomycetidae</taxon>
        <taxon>Hypocreales</taxon>
        <taxon>Clavicipitaceae</taxon>
        <taxon>Claviceps</taxon>
    </lineage>
</organism>
<evidence type="ECO:0000256" key="1">
    <source>
        <dbReference type="SAM" id="MobiDB-lite"/>
    </source>
</evidence>
<dbReference type="Proteomes" id="UP000748025">
    <property type="component" value="Unassembled WGS sequence"/>
</dbReference>
<protein>
    <submittedName>
        <fullName evidence="2">Uncharacterized protein</fullName>
    </submittedName>
</protein>
<reference evidence="2" key="1">
    <citation type="journal article" date="2020" name="bioRxiv">
        <title>Whole genome comparisons of ergot fungi reveals the divergence and evolution of species within the genus Claviceps are the result of varying mechanisms driving genome evolution and host range expansion.</title>
        <authorList>
            <person name="Wyka S.A."/>
            <person name="Mondo S.J."/>
            <person name="Liu M."/>
            <person name="Dettman J."/>
            <person name="Nalam V."/>
            <person name="Broders K.D."/>
        </authorList>
    </citation>
    <scope>NUCLEOTIDE SEQUENCE</scope>
    <source>
        <strain evidence="2">CCC 602</strain>
    </source>
</reference>
<feature type="compositionally biased region" description="Basic and acidic residues" evidence="1">
    <location>
        <begin position="238"/>
        <end position="257"/>
    </location>
</feature>
<evidence type="ECO:0000313" key="3">
    <source>
        <dbReference type="Proteomes" id="UP000748025"/>
    </source>
</evidence>
<proteinExistence type="predicted"/>
<feature type="region of interest" description="Disordered" evidence="1">
    <location>
        <begin position="361"/>
        <end position="380"/>
    </location>
</feature>
<keyword evidence="3" id="KW-1185">Reference proteome</keyword>
<evidence type="ECO:0000313" key="2">
    <source>
        <dbReference type="EMBL" id="KAG6002389.1"/>
    </source>
</evidence>
<dbReference type="OrthoDB" id="5142910at2759"/>